<proteinExistence type="predicted"/>
<accession>A0A2P2IXE5</accession>
<evidence type="ECO:0000256" key="1">
    <source>
        <dbReference type="SAM" id="MobiDB-lite"/>
    </source>
</evidence>
<dbReference type="EMBL" id="GGEC01005411">
    <property type="protein sequence ID" value="MBW85894.1"/>
    <property type="molecule type" value="Transcribed_RNA"/>
</dbReference>
<organism evidence="2">
    <name type="scientific">Rhizophora mucronata</name>
    <name type="common">Asiatic mangrove</name>
    <dbReference type="NCBI Taxonomy" id="61149"/>
    <lineage>
        <taxon>Eukaryota</taxon>
        <taxon>Viridiplantae</taxon>
        <taxon>Streptophyta</taxon>
        <taxon>Embryophyta</taxon>
        <taxon>Tracheophyta</taxon>
        <taxon>Spermatophyta</taxon>
        <taxon>Magnoliopsida</taxon>
        <taxon>eudicotyledons</taxon>
        <taxon>Gunneridae</taxon>
        <taxon>Pentapetalae</taxon>
        <taxon>rosids</taxon>
        <taxon>fabids</taxon>
        <taxon>Malpighiales</taxon>
        <taxon>Rhizophoraceae</taxon>
        <taxon>Rhizophora</taxon>
    </lineage>
</organism>
<feature type="compositionally biased region" description="Basic and acidic residues" evidence="1">
    <location>
        <begin position="1"/>
        <end position="14"/>
    </location>
</feature>
<dbReference type="AlphaFoldDB" id="A0A2P2IXE5"/>
<name>A0A2P2IXE5_RHIMU</name>
<feature type="region of interest" description="Disordered" evidence="1">
    <location>
        <begin position="1"/>
        <end position="32"/>
    </location>
</feature>
<protein>
    <submittedName>
        <fullName evidence="2">Uncharacterized protein</fullName>
    </submittedName>
</protein>
<reference evidence="2" key="1">
    <citation type="submission" date="2018-02" db="EMBL/GenBank/DDBJ databases">
        <title>Rhizophora mucronata_Transcriptome.</title>
        <authorList>
            <person name="Meera S.P."/>
            <person name="Sreeshan A."/>
            <person name="Augustine A."/>
        </authorList>
    </citation>
    <scope>NUCLEOTIDE SEQUENCE</scope>
    <source>
        <tissue evidence="2">Leaf</tissue>
    </source>
</reference>
<evidence type="ECO:0000313" key="2">
    <source>
        <dbReference type="EMBL" id="MBW85894.1"/>
    </source>
</evidence>
<sequence>MRERNKEDIPEQEAKLQGQIGETRKIVKRGNL</sequence>